<comment type="cofactor">
    <cofactor evidence="1 8">
        <name>FMN</name>
        <dbReference type="ChEBI" id="CHEBI:58210"/>
    </cofactor>
</comment>
<comment type="function">
    <text evidence="2 8">Low-potential electron donor to a number of redox enzymes.</text>
</comment>
<dbReference type="AlphaFoldDB" id="A0A220VDH7"/>
<dbReference type="OrthoDB" id="359268at2"/>
<dbReference type="SUPFAM" id="SSF52218">
    <property type="entry name" value="Flavoproteins"/>
    <property type="match status" value="1"/>
</dbReference>
<dbReference type="InterPro" id="IPR010086">
    <property type="entry name" value="Flavodoxin_lc"/>
</dbReference>
<keyword evidence="11" id="KW-1185">Reference proteome</keyword>
<evidence type="ECO:0000256" key="5">
    <source>
        <dbReference type="ARBA" id="ARBA00022630"/>
    </source>
</evidence>
<organism evidence="10 11">
    <name type="scientific">Paraphotobacterium marinum</name>
    <dbReference type="NCBI Taxonomy" id="1755811"/>
    <lineage>
        <taxon>Bacteria</taxon>
        <taxon>Pseudomonadati</taxon>
        <taxon>Pseudomonadota</taxon>
        <taxon>Gammaproteobacteria</taxon>
        <taxon>Vibrionales</taxon>
        <taxon>Vibrionaceae</taxon>
        <taxon>Paraphotobacterium</taxon>
    </lineage>
</organism>
<keyword evidence="6 8" id="KW-0288">FMN</keyword>
<reference evidence="10 11" key="1">
    <citation type="journal article" date="2016" name="Int. J. Syst. Evol. Microbiol.">
        <title>Paraphotobacterium marinum gen. nov., sp. nov., a member of the family Vibrionaceae, isolated from surface seawater.</title>
        <authorList>
            <person name="Huang Z."/>
            <person name="Dong C."/>
            <person name="Shao Z."/>
        </authorList>
    </citation>
    <scope>NUCLEOTIDE SEQUENCE [LARGE SCALE GENOMIC DNA]</scope>
    <source>
        <strain evidence="10 11">NSCS20N07D</strain>
    </source>
</reference>
<dbReference type="Pfam" id="PF00258">
    <property type="entry name" value="Flavodoxin_1"/>
    <property type="match status" value="1"/>
</dbReference>
<sequence>MKIGLFYGSSTCYTEITAEKIRDKLKPEFEVQLHNIKEDSLKKSEEYDIVIYGISTWHFGELQEDWEDKWDTIKTLNLNDKTIALYGLGDQEGYSEWFLDAMGRLYDEIVAHNKSNFIGFWKNENYFFESSVALRENKFVGLALDEDNQYELSDNRLNLWCKQLKAEINRLHEQ</sequence>
<dbReference type="EMBL" id="CP022355">
    <property type="protein sequence ID" value="ASK78350.1"/>
    <property type="molecule type" value="Genomic_DNA"/>
</dbReference>
<dbReference type="PIRSF" id="PIRSF038996">
    <property type="entry name" value="FldA"/>
    <property type="match status" value="1"/>
</dbReference>
<dbReference type="PROSITE" id="PS50902">
    <property type="entry name" value="FLAVODOXIN_LIKE"/>
    <property type="match status" value="1"/>
</dbReference>
<keyword evidence="5 8" id="KW-0285">Flavoprotein</keyword>
<comment type="similarity">
    <text evidence="3 8">Belongs to the flavodoxin family.</text>
</comment>
<evidence type="ECO:0000313" key="10">
    <source>
        <dbReference type="EMBL" id="ASK78350.1"/>
    </source>
</evidence>
<evidence type="ECO:0000256" key="4">
    <source>
        <dbReference type="ARBA" id="ARBA00022448"/>
    </source>
</evidence>
<dbReference type="NCBIfam" id="NF009023">
    <property type="entry name" value="PRK12359.1"/>
    <property type="match status" value="1"/>
</dbReference>
<gene>
    <name evidence="10" type="ORF">CF386_04670</name>
</gene>
<dbReference type="KEGG" id="pmai:CF386_04670"/>
<dbReference type="InterPro" id="IPR050619">
    <property type="entry name" value="Flavodoxin"/>
</dbReference>
<evidence type="ECO:0000256" key="6">
    <source>
        <dbReference type="ARBA" id="ARBA00022643"/>
    </source>
</evidence>
<dbReference type="GO" id="GO:0009055">
    <property type="term" value="F:electron transfer activity"/>
    <property type="evidence" value="ECO:0007669"/>
    <property type="project" value="UniProtKB-UniRule"/>
</dbReference>
<dbReference type="InterPro" id="IPR029039">
    <property type="entry name" value="Flavoprotein-like_sf"/>
</dbReference>
<evidence type="ECO:0000256" key="1">
    <source>
        <dbReference type="ARBA" id="ARBA00001917"/>
    </source>
</evidence>
<protein>
    <recommendedName>
        <fullName evidence="8">Flavodoxin</fullName>
    </recommendedName>
</protein>
<name>A0A220VDH7_9GAMM</name>
<proteinExistence type="inferred from homology"/>
<feature type="domain" description="Flavodoxin-like" evidence="9">
    <location>
        <begin position="3"/>
        <end position="165"/>
    </location>
</feature>
<dbReference type="Proteomes" id="UP000242175">
    <property type="component" value="Chromosome large"/>
</dbReference>
<evidence type="ECO:0000256" key="7">
    <source>
        <dbReference type="ARBA" id="ARBA00022982"/>
    </source>
</evidence>
<dbReference type="NCBIfam" id="TIGR01752">
    <property type="entry name" value="flav_long"/>
    <property type="match status" value="1"/>
</dbReference>
<dbReference type="RefSeq" id="WP_089073258.1">
    <property type="nucleotide sequence ID" value="NZ_CBCSAM010000001.1"/>
</dbReference>
<dbReference type="InterPro" id="IPR008254">
    <property type="entry name" value="Flavodoxin/NO_synth"/>
</dbReference>
<evidence type="ECO:0000256" key="3">
    <source>
        <dbReference type="ARBA" id="ARBA00005267"/>
    </source>
</evidence>
<dbReference type="PANTHER" id="PTHR42809:SF3">
    <property type="entry name" value="FLAVODOXIN 2"/>
    <property type="match status" value="1"/>
</dbReference>
<dbReference type="PROSITE" id="PS00201">
    <property type="entry name" value="FLAVODOXIN"/>
    <property type="match status" value="1"/>
</dbReference>
<keyword evidence="7 8" id="KW-0249">Electron transport</keyword>
<dbReference type="Gene3D" id="3.40.50.360">
    <property type="match status" value="1"/>
</dbReference>
<evidence type="ECO:0000313" key="11">
    <source>
        <dbReference type="Proteomes" id="UP000242175"/>
    </source>
</evidence>
<evidence type="ECO:0000256" key="8">
    <source>
        <dbReference type="PIRNR" id="PIRNR038996"/>
    </source>
</evidence>
<keyword evidence="4 8" id="KW-0813">Transport</keyword>
<dbReference type="PANTHER" id="PTHR42809">
    <property type="entry name" value="FLAVODOXIN 2"/>
    <property type="match status" value="1"/>
</dbReference>
<dbReference type="GO" id="GO:0010181">
    <property type="term" value="F:FMN binding"/>
    <property type="evidence" value="ECO:0007669"/>
    <property type="project" value="UniProtKB-UniRule"/>
</dbReference>
<evidence type="ECO:0000256" key="2">
    <source>
        <dbReference type="ARBA" id="ARBA00003297"/>
    </source>
</evidence>
<dbReference type="InterPro" id="IPR001226">
    <property type="entry name" value="Flavodoxin_CS"/>
</dbReference>
<accession>A0A220VDH7</accession>
<evidence type="ECO:0000259" key="9">
    <source>
        <dbReference type="PROSITE" id="PS50902"/>
    </source>
</evidence>